<gene>
    <name evidence="8" type="ORF">NFI88_14095</name>
</gene>
<evidence type="ECO:0000256" key="1">
    <source>
        <dbReference type="ARBA" id="ARBA00004651"/>
    </source>
</evidence>
<dbReference type="PANTHER" id="PTHR30213:SF0">
    <property type="entry name" value="UPF0761 MEMBRANE PROTEIN YIHY"/>
    <property type="match status" value="1"/>
</dbReference>
<protein>
    <submittedName>
        <fullName evidence="8">YihY/virulence factor BrkB family protein</fullName>
    </submittedName>
</protein>
<evidence type="ECO:0000256" key="3">
    <source>
        <dbReference type="ARBA" id="ARBA00022692"/>
    </source>
</evidence>
<dbReference type="EMBL" id="JAMZEJ010000008">
    <property type="protein sequence ID" value="MCQ8241967.1"/>
    <property type="molecule type" value="Genomic_DNA"/>
</dbReference>
<evidence type="ECO:0000256" key="6">
    <source>
        <dbReference type="SAM" id="MobiDB-lite"/>
    </source>
</evidence>
<keyword evidence="2" id="KW-1003">Cell membrane</keyword>
<evidence type="ECO:0000256" key="4">
    <source>
        <dbReference type="ARBA" id="ARBA00022989"/>
    </source>
</evidence>
<dbReference type="PIRSF" id="PIRSF035875">
    <property type="entry name" value="RNase_BN"/>
    <property type="match status" value="1"/>
</dbReference>
<dbReference type="Proteomes" id="UP001524547">
    <property type="component" value="Unassembled WGS sequence"/>
</dbReference>
<feature type="transmembrane region" description="Helical" evidence="7">
    <location>
        <begin position="189"/>
        <end position="220"/>
    </location>
</feature>
<accession>A0ABT1W050</accession>
<keyword evidence="3 7" id="KW-0812">Transmembrane</keyword>
<dbReference type="Pfam" id="PF03631">
    <property type="entry name" value="Virul_fac_BrkB"/>
    <property type="match status" value="1"/>
</dbReference>
<dbReference type="RefSeq" id="WP_422920715.1">
    <property type="nucleotide sequence ID" value="NZ_JAMZEJ010000008.1"/>
</dbReference>
<evidence type="ECO:0000313" key="9">
    <source>
        <dbReference type="Proteomes" id="UP001524547"/>
    </source>
</evidence>
<feature type="transmembrane region" description="Helical" evidence="7">
    <location>
        <begin position="82"/>
        <end position="111"/>
    </location>
</feature>
<comment type="subcellular location">
    <subcellularLocation>
        <location evidence="1">Cell membrane</location>
        <topology evidence="1">Multi-pass membrane protein</topology>
    </subcellularLocation>
</comment>
<feature type="transmembrane region" description="Helical" evidence="7">
    <location>
        <begin position="240"/>
        <end position="260"/>
    </location>
</feature>
<feature type="region of interest" description="Disordered" evidence="6">
    <location>
        <begin position="1"/>
        <end position="49"/>
    </location>
</feature>
<feature type="transmembrane region" description="Helical" evidence="7">
    <location>
        <begin position="272"/>
        <end position="298"/>
    </location>
</feature>
<comment type="caution">
    <text evidence="8">The sequence shown here is derived from an EMBL/GenBank/DDBJ whole genome shotgun (WGS) entry which is preliminary data.</text>
</comment>
<keyword evidence="4 7" id="KW-1133">Transmembrane helix</keyword>
<evidence type="ECO:0000256" key="2">
    <source>
        <dbReference type="ARBA" id="ARBA00022475"/>
    </source>
</evidence>
<dbReference type="NCBIfam" id="TIGR00765">
    <property type="entry name" value="yihY_not_rbn"/>
    <property type="match status" value="1"/>
</dbReference>
<evidence type="ECO:0000313" key="8">
    <source>
        <dbReference type="EMBL" id="MCQ8241967.1"/>
    </source>
</evidence>
<sequence>MPREPSATAGLLSSEAEEQQDARGLDAAAATPRADMRKGRPAVNSPRARALGRAAQGPLQIPWAGWKMVLRRTLAEMISDRIGLAAAGCAFYATLALFPTISMLVSVYGLAFDPATVEPQLRVLRHLLPTPAYALISERVHTLVSQPRGTLTINLIISIMVTLWSSSAGTKSMLAALNIAYEEKETRSFVAFQATALTMTFAAILGAALTVALLVFLPAVLDFIPLHFGFQAVAAQTERLIRIGSPLVMVLFVACAFSLLYRFGPSRRGARWHWVTPGSVIATVLWLIASAAFSYYVGHVASYDATYGPLGAVVGVMMWFFVTAYVVLLGAELNAELEMQTAMDSTAGRPRPIGRRGAYVADHVADE</sequence>
<feature type="transmembrane region" description="Helical" evidence="7">
    <location>
        <begin position="310"/>
        <end position="331"/>
    </location>
</feature>
<feature type="transmembrane region" description="Helical" evidence="7">
    <location>
        <begin position="153"/>
        <end position="177"/>
    </location>
</feature>
<name>A0ABT1W050_9PROT</name>
<proteinExistence type="predicted"/>
<evidence type="ECO:0000256" key="5">
    <source>
        <dbReference type="ARBA" id="ARBA00023136"/>
    </source>
</evidence>
<reference evidence="8 9" key="1">
    <citation type="submission" date="2022-06" db="EMBL/GenBank/DDBJ databases">
        <title>Rhizosaccharibacter gen. nov. sp. nov. KSS12, endophytic bacteria isolated from sugarcane.</title>
        <authorList>
            <person name="Pitiwittayakul N."/>
        </authorList>
    </citation>
    <scope>NUCLEOTIDE SEQUENCE [LARGE SCALE GENOMIC DNA]</scope>
    <source>
        <strain evidence="8 9">KSS12</strain>
    </source>
</reference>
<keyword evidence="5 7" id="KW-0472">Membrane</keyword>
<dbReference type="InterPro" id="IPR017039">
    <property type="entry name" value="Virul_fac_BrkB"/>
</dbReference>
<keyword evidence="9" id="KW-1185">Reference proteome</keyword>
<evidence type="ECO:0000256" key="7">
    <source>
        <dbReference type="SAM" id="Phobius"/>
    </source>
</evidence>
<dbReference type="PANTHER" id="PTHR30213">
    <property type="entry name" value="INNER MEMBRANE PROTEIN YHJD"/>
    <property type="match status" value="1"/>
</dbReference>
<organism evidence="8 9">
    <name type="scientific">Rhizosaccharibacter radicis</name>
    <dbReference type="NCBI Taxonomy" id="2782605"/>
    <lineage>
        <taxon>Bacteria</taxon>
        <taxon>Pseudomonadati</taxon>
        <taxon>Pseudomonadota</taxon>
        <taxon>Alphaproteobacteria</taxon>
        <taxon>Acetobacterales</taxon>
        <taxon>Acetobacteraceae</taxon>
        <taxon>Rhizosaccharibacter</taxon>
    </lineage>
</organism>